<comment type="caution">
    <text evidence="1">The sequence shown here is derived from an EMBL/GenBank/DDBJ whole genome shotgun (WGS) entry which is preliminary data.</text>
</comment>
<proteinExistence type="predicted"/>
<dbReference type="EMBL" id="JAGZJA010000008">
    <property type="protein sequence ID" value="MBS5147252.1"/>
    <property type="molecule type" value="Genomic_DNA"/>
</dbReference>
<gene>
    <name evidence="1" type="ORF">KHY67_06075</name>
</gene>
<reference evidence="1" key="1">
    <citation type="submission" date="2021-02" db="EMBL/GenBank/DDBJ databases">
        <title>Infant gut strain persistence is associated with maternal origin, phylogeny, and functional potential including surface adhesion and iron acquisition.</title>
        <authorList>
            <person name="Lou Y.C."/>
        </authorList>
    </citation>
    <scope>NUCLEOTIDE SEQUENCE</scope>
    <source>
        <strain evidence="1">L3_128_245G1_dasL3_128_245G1_concoct_49</strain>
    </source>
</reference>
<organism evidence="1 2">
    <name type="scientific">Collinsella intestinalis</name>
    <dbReference type="NCBI Taxonomy" id="147207"/>
    <lineage>
        <taxon>Bacteria</taxon>
        <taxon>Bacillati</taxon>
        <taxon>Actinomycetota</taxon>
        <taxon>Coriobacteriia</taxon>
        <taxon>Coriobacteriales</taxon>
        <taxon>Coriobacteriaceae</taxon>
        <taxon>Collinsella</taxon>
    </lineage>
</organism>
<evidence type="ECO:0000313" key="1">
    <source>
        <dbReference type="EMBL" id="MBS5147252.1"/>
    </source>
</evidence>
<dbReference type="Proteomes" id="UP000738879">
    <property type="component" value="Unassembled WGS sequence"/>
</dbReference>
<sequence length="83" mass="9082">MVDDIDRSRKQSRDHIERTMNALMRADNFTASDFCQLRNAVLQIGSSVADGAGAKYSPFHSIGIQVFDNDSQLVIGYGSTSSP</sequence>
<evidence type="ECO:0000313" key="2">
    <source>
        <dbReference type="Proteomes" id="UP000738879"/>
    </source>
</evidence>
<protein>
    <submittedName>
        <fullName evidence="1">Uncharacterized protein</fullName>
    </submittedName>
</protein>
<dbReference type="AlphaFoldDB" id="A0A943GQI5"/>
<name>A0A943GQI5_9ACTN</name>
<accession>A0A943GQI5</accession>